<evidence type="ECO:0000313" key="1">
    <source>
        <dbReference type="EMBL" id="SVD74914.1"/>
    </source>
</evidence>
<name>A0A382XVI8_9ZZZZ</name>
<gene>
    <name evidence="1" type="ORF">METZ01_LOCUS427768</name>
</gene>
<reference evidence="1" key="1">
    <citation type="submission" date="2018-05" db="EMBL/GenBank/DDBJ databases">
        <authorList>
            <person name="Lanie J.A."/>
            <person name="Ng W.-L."/>
            <person name="Kazmierczak K.M."/>
            <person name="Andrzejewski T.M."/>
            <person name="Davidsen T.M."/>
            <person name="Wayne K.J."/>
            <person name="Tettelin H."/>
            <person name="Glass J.I."/>
            <person name="Rusch D."/>
            <person name="Podicherti R."/>
            <person name="Tsui H.-C.T."/>
            <person name="Winkler M.E."/>
        </authorList>
    </citation>
    <scope>NUCLEOTIDE SEQUENCE</scope>
</reference>
<accession>A0A382XVI8</accession>
<feature type="non-terminal residue" evidence="1">
    <location>
        <position position="23"/>
    </location>
</feature>
<dbReference type="EMBL" id="UINC01170726">
    <property type="protein sequence ID" value="SVD74914.1"/>
    <property type="molecule type" value="Genomic_DNA"/>
</dbReference>
<organism evidence="1">
    <name type="scientific">marine metagenome</name>
    <dbReference type="NCBI Taxonomy" id="408172"/>
    <lineage>
        <taxon>unclassified sequences</taxon>
        <taxon>metagenomes</taxon>
        <taxon>ecological metagenomes</taxon>
    </lineage>
</organism>
<protein>
    <submittedName>
        <fullName evidence="1">Uncharacterized protein</fullName>
    </submittedName>
</protein>
<sequence>MPVRLDAMFAFSLAGPTMPDAQR</sequence>
<proteinExistence type="predicted"/>
<dbReference type="AlphaFoldDB" id="A0A382XVI8"/>